<keyword evidence="3" id="KW-1185">Reference proteome</keyword>
<evidence type="ECO:0000313" key="2">
    <source>
        <dbReference type="EMBL" id="TKS53835.1"/>
    </source>
</evidence>
<evidence type="ECO:0008006" key="4">
    <source>
        <dbReference type="Google" id="ProtNLM"/>
    </source>
</evidence>
<organism evidence="2 3">
    <name type="scientific">Luteimonas yindakuii</name>
    <dbReference type="NCBI Taxonomy" id="2565782"/>
    <lineage>
        <taxon>Bacteria</taxon>
        <taxon>Pseudomonadati</taxon>
        <taxon>Pseudomonadota</taxon>
        <taxon>Gammaproteobacteria</taxon>
        <taxon>Lysobacterales</taxon>
        <taxon>Lysobacteraceae</taxon>
        <taxon>Luteimonas</taxon>
    </lineage>
</organism>
<sequence>MNCKCESHPGGDGPRDYIQVEDGRRWVADSKTQWLAAQAIRHLNGAGREDEAYYAHAVALLREQEDAADALVRLAHQTVGDPTLRWNLLHLLGDAGNASSAGYLVEAAIERLPERSREGCEGPFDTELLNRTMAVHAIAAIATREREVAGQLLRIVEANPERAVLVEAVKAAADAGLQDRVRELLPQEHHWMLDLKRVNHQQVQADPGRKDEVDGRFRPPAQDAARQVPQACGFTRKE</sequence>
<dbReference type="AlphaFoldDB" id="A0A4Z1R5M3"/>
<evidence type="ECO:0000313" key="3">
    <source>
        <dbReference type="Proteomes" id="UP000298681"/>
    </source>
</evidence>
<accession>A0A4Z1R5M3</accession>
<protein>
    <recommendedName>
        <fullName evidence="4">HEAT repeat domain-containing protein</fullName>
    </recommendedName>
</protein>
<gene>
    <name evidence="2" type="ORF">E4582_02955</name>
</gene>
<feature type="region of interest" description="Disordered" evidence="1">
    <location>
        <begin position="202"/>
        <end position="238"/>
    </location>
</feature>
<comment type="caution">
    <text evidence="2">The sequence shown here is derived from an EMBL/GenBank/DDBJ whole genome shotgun (WGS) entry which is preliminary data.</text>
</comment>
<proteinExistence type="predicted"/>
<feature type="compositionally biased region" description="Basic and acidic residues" evidence="1">
    <location>
        <begin position="207"/>
        <end position="217"/>
    </location>
</feature>
<evidence type="ECO:0000256" key="1">
    <source>
        <dbReference type="SAM" id="MobiDB-lite"/>
    </source>
</evidence>
<name>A0A4Z1R5M3_9GAMM</name>
<dbReference type="RefSeq" id="WP_134673219.1">
    <property type="nucleotide sequence ID" value="NZ_SPUH01000001.1"/>
</dbReference>
<reference evidence="2 3" key="1">
    <citation type="submission" date="2019-01" db="EMBL/GenBank/DDBJ databases">
        <authorList>
            <person name="Zhang S."/>
        </authorList>
    </citation>
    <scope>NUCLEOTIDE SEQUENCE [LARGE SCALE GENOMIC DNA]</scope>
    <source>
        <strain evidence="2 3">1626</strain>
    </source>
</reference>
<dbReference type="EMBL" id="SPUH01000001">
    <property type="protein sequence ID" value="TKS53835.1"/>
    <property type="molecule type" value="Genomic_DNA"/>
</dbReference>
<dbReference type="Proteomes" id="UP000298681">
    <property type="component" value="Unassembled WGS sequence"/>
</dbReference>